<evidence type="ECO:0000313" key="10">
    <source>
        <dbReference type="EMBL" id="MBA4646056.1"/>
    </source>
</evidence>
<protein>
    <recommendedName>
        <fullName evidence="9">Mitochondrial pyruvate carrier</fullName>
    </recommendedName>
</protein>
<organism evidence="10">
    <name type="scientific">Opuntia streptacantha</name>
    <name type="common">Prickly pear cactus</name>
    <name type="synonym">Opuntia cardona</name>
    <dbReference type="NCBI Taxonomy" id="393608"/>
    <lineage>
        <taxon>Eukaryota</taxon>
        <taxon>Viridiplantae</taxon>
        <taxon>Streptophyta</taxon>
        <taxon>Embryophyta</taxon>
        <taxon>Tracheophyta</taxon>
        <taxon>Spermatophyta</taxon>
        <taxon>Magnoliopsida</taxon>
        <taxon>eudicotyledons</taxon>
        <taxon>Gunneridae</taxon>
        <taxon>Pentapetalae</taxon>
        <taxon>Caryophyllales</taxon>
        <taxon>Cactineae</taxon>
        <taxon>Cactaceae</taxon>
        <taxon>Opuntioideae</taxon>
        <taxon>Opuntia</taxon>
    </lineage>
</organism>
<keyword evidence="6 9" id="KW-1133">Transmembrane helix</keyword>
<comment type="subcellular location">
    <subcellularLocation>
        <location evidence="1 9">Mitochondrion inner membrane</location>
        <topology evidence="1 9">Multi-pass membrane protein</topology>
    </subcellularLocation>
</comment>
<comment type="similarity">
    <text evidence="2 9">Belongs to the mitochondrial pyruvate carrier (MPC) (TC 2.A.105) family.</text>
</comment>
<accession>A0A7C8ZLQ2</accession>
<reference evidence="10" key="1">
    <citation type="journal article" date="2013" name="J. Plant Res.">
        <title>Effect of fungi and light on seed germination of three Opuntia species from semiarid lands of central Mexico.</title>
        <authorList>
            <person name="Delgado-Sanchez P."/>
            <person name="Jimenez-Bremont J.F."/>
            <person name="Guerrero-Gonzalez Mde L."/>
            <person name="Flores J."/>
        </authorList>
    </citation>
    <scope>NUCLEOTIDE SEQUENCE</scope>
    <source>
        <tissue evidence="10">Cladode</tissue>
    </source>
</reference>
<evidence type="ECO:0000256" key="4">
    <source>
        <dbReference type="ARBA" id="ARBA00022692"/>
    </source>
</evidence>
<evidence type="ECO:0000256" key="2">
    <source>
        <dbReference type="ARBA" id="ARBA00006416"/>
    </source>
</evidence>
<evidence type="ECO:0000256" key="5">
    <source>
        <dbReference type="ARBA" id="ARBA00022792"/>
    </source>
</evidence>
<evidence type="ECO:0000256" key="6">
    <source>
        <dbReference type="ARBA" id="ARBA00022989"/>
    </source>
</evidence>
<keyword evidence="3 9" id="KW-0813">Transport</keyword>
<comment type="caution">
    <text evidence="9">Lacks conserved residue(s) required for the propagation of feature annotation.</text>
</comment>
<dbReference type="Pfam" id="PF03650">
    <property type="entry name" value="MPC"/>
    <property type="match status" value="1"/>
</dbReference>
<dbReference type="EMBL" id="GISG01144673">
    <property type="protein sequence ID" value="MBA4646057.1"/>
    <property type="molecule type" value="Transcribed_RNA"/>
</dbReference>
<dbReference type="InterPro" id="IPR005336">
    <property type="entry name" value="MPC"/>
</dbReference>
<keyword evidence="8 9" id="KW-0472">Membrane</keyword>
<reference evidence="10" key="2">
    <citation type="submission" date="2020-07" db="EMBL/GenBank/DDBJ databases">
        <authorList>
            <person name="Vera ALvarez R."/>
            <person name="Arias-Moreno D.M."/>
            <person name="Jimenez-Jacinto V."/>
            <person name="Jimenez-Bremont J.F."/>
            <person name="Swaminathan K."/>
            <person name="Moose S.P."/>
            <person name="Guerrero-Gonzalez M.L."/>
            <person name="Marino-Ramirez L."/>
            <person name="Landsman D."/>
            <person name="Rodriguez-Kessler M."/>
            <person name="Delgado-Sanchez P."/>
        </authorList>
    </citation>
    <scope>NUCLEOTIDE SEQUENCE</scope>
    <source>
        <tissue evidence="10">Cladode</tissue>
    </source>
</reference>
<evidence type="ECO:0000256" key="8">
    <source>
        <dbReference type="ARBA" id="ARBA00023136"/>
    </source>
</evidence>
<evidence type="ECO:0000256" key="1">
    <source>
        <dbReference type="ARBA" id="ARBA00004448"/>
    </source>
</evidence>
<dbReference type="GO" id="GO:0006850">
    <property type="term" value="P:pyruvate import into mitochondria"/>
    <property type="evidence" value="ECO:0007669"/>
    <property type="project" value="InterPro"/>
</dbReference>
<keyword evidence="5 9" id="KW-0999">Mitochondrion inner membrane</keyword>
<keyword evidence="4 9" id="KW-0812">Transmembrane</keyword>
<dbReference type="EMBL" id="GISG01144672">
    <property type="protein sequence ID" value="MBA4646056.1"/>
    <property type="molecule type" value="Transcribed_RNA"/>
</dbReference>
<dbReference type="PANTHER" id="PTHR14154">
    <property type="entry name" value="UPF0041 BRAIN PROTEIN 44-RELATED"/>
    <property type="match status" value="1"/>
</dbReference>
<feature type="transmembrane region" description="Helical" evidence="9">
    <location>
        <begin position="44"/>
        <end position="64"/>
    </location>
</feature>
<keyword evidence="7 9" id="KW-0496">Mitochondrion</keyword>
<comment type="function">
    <text evidence="9">Mediates the uptake of pyruvate into mitochondria.</text>
</comment>
<evidence type="ECO:0000256" key="7">
    <source>
        <dbReference type="ARBA" id="ARBA00023128"/>
    </source>
</evidence>
<proteinExistence type="inferred from homology"/>
<name>A0A7C8ZLQ2_OPUST</name>
<evidence type="ECO:0000256" key="9">
    <source>
        <dbReference type="RuleBase" id="RU363100"/>
    </source>
</evidence>
<evidence type="ECO:0000256" key="3">
    <source>
        <dbReference type="ARBA" id="ARBA00022448"/>
    </source>
</evidence>
<sequence length="117" mass="13208">MASKIRAFWNSPVGPKTTHFWGPIANWGFVIAGLVDMKKPPEMISGNMTAAMCIYSALFMRFAWMVQPRNYLLLACHASNETVQLYQLSRWAKANGYLLQKNEESSSKKDGQETSSQ</sequence>
<dbReference type="GO" id="GO:0005743">
    <property type="term" value="C:mitochondrial inner membrane"/>
    <property type="evidence" value="ECO:0007669"/>
    <property type="project" value="UniProtKB-SubCell"/>
</dbReference>
<dbReference type="AlphaFoldDB" id="A0A7C8ZLQ2"/>